<keyword evidence="2" id="KW-0378">Hydrolase</keyword>
<dbReference type="Gene3D" id="3.60.110.10">
    <property type="entry name" value="Carbon-nitrogen hydrolase"/>
    <property type="match status" value="1"/>
</dbReference>
<dbReference type="EMBL" id="BAAARW010000024">
    <property type="protein sequence ID" value="GAA2439321.1"/>
    <property type="molecule type" value="Genomic_DNA"/>
</dbReference>
<evidence type="ECO:0000313" key="5">
    <source>
        <dbReference type="EMBL" id="GAA2439321.1"/>
    </source>
</evidence>
<dbReference type="InterPro" id="IPR003010">
    <property type="entry name" value="C-N_Hydrolase"/>
</dbReference>
<sequence>MIAEPLPVAAVQTSPVFGDSASNLARSAELMGEAVAAGARLIVLPEASVAGYVFADRAEALRHAEPVPGGAACRAWARFCAEHRVWVAAGLTELAGDRVYNGAVLIGPGGLAGVYRKVHLWNDEKRIYSPGDLGFPVFDTPIGRIGLVICYDLWFPESLRACALAGADLVCAPSNWVPVPGQPAGLPPMAHLMCVTGAHSNQVAVAAASRTGVERGRPFIGGSVIVDHTGWPAAEPAAADPAGAAPEQIVHARLDPIGSRAVRAGNPFNQPLRDRRPEVYR</sequence>
<dbReference type="InterPro" id="IPR050345">
    <property type="entry name" value="Aliph_Amidase/BUP"/>
</dbReference>
<reference evidence="5 6" key="1">
    <citation type="journal article" date="2019" name="Int. J. Syst. Evol. Microbiol.">
        <title>The Global Catalogue of Microorganisms (GCM) 10K type strain sequencing project: providing services to taxonomists for standard genome sequencing and annotation.</title>
        <authorList>
            <consortium name="The Broad Institute Genomics Platform"/>
            <consortium name="The Broad Institute Genome Sequencing Center for Infectious Disease"/>
            <person name="Wu L."/>
            <person name="Ma J."/>
        </authorList>
    </citation>
    <scope>NUCLEOTIDE SEQUENCE [LARGE SCALE GENOMIC DNA]</scope>
    <source>
        <strain evidence="5 6">JCM 3325</strain>
    </source>
</reference>
<dbReference type="SUPFAM" id="SSF56317">
    <property type="entry name" value="Carbon-nitrogen hydrolase"/>
    <property type="match status" value="1"/>
</dbReference>
<comment type="similarity">
    <text evidence="1">Belongs to the carbon-nitrogen hydrolase superfamily. NIT1/NIT2 family.</text>
</comment>
<dbReference type="InterPro" id="IPR001110">
    <property type="entry name" value="UPF0012_CS"/>
</dbReference>
<dbReference type="Pfam" id="PF00795">
    <property type="entry name" value="CN_hydrolase"/>
    <property type="match status" value="1"/>
</dbReference>
<accession>A0ABN3JTW4</accession>
<feature type="compositionally biased region" description="Basic and acidic residues" evidence="3">
    <location>
        <begin position="272"/>
        <end position="281"/>
    </location>
</feature>
<dbReference type="RefSeq" id="WP_344593928.1">
    <property type="nucleotide sequence ID" value="NZ_BAAARW010000024.1"/>
</dbReference>
<evidence type="ECO:0000259" key="4">
    <source>
        <dbReference type="PROSITE" id="PS50263"/>
    </source>
</evidence>
<dbReference type="PROSITE" id="PS01227">
    <property type="entry name" value="UPF0012"/>
    <property type="match status" value="1"/>
</dbReference>
<comment type="caution">
    <text evidence="5">The sequence shown here is derived from an EMBL/GenBank/DDBJ whole genome shotgun (WGS) entry which is preliminary data.</text>
</comment>
<feature type="domain" description="CN hydrolase" evidence="4">
    <location>
        <begin position="6"/>
        <end position="256"/>
    </location>
</feature>
<evidence type="ECO:0000313" key="6">
    <source>
        <dbReference type="Proteomes" id="UP001501231"/>
    </source>
</evidence>
<gene>
    <name evidence="5" type="ORF">GCM10010191_63320</name>
</gene>
<dbReference type="PANTHER" id="PTHR43674">
    <property type="entry name" value="NITRILASE C965.09-RELATED"/>
    <property type="match status" value="1"/>
</dbReference>
<keyword evidence="6" id="KW-1185">Reference proteome</keyword>
<organism evidence="5 6">
    <name type="scientific">Actinomadura vinacea</name>
    <dbReference type="NCBI Taxonomy" id="115336"/>
    <lineage>
        <taxon>Bacteria</taxon>
        <taxon>Bacillati</taxon>
        <taxon>Actinomycetota</taxon>
        <taxon>Actinomycetes</taxon>
        <taxon>Streptosporangiales</taxon>
        <taxon>Thermomonosporaceae</taxon>
        <taxon>Actinomadura</taxon>
    </lineage>
</organism>
<protein>
    <submittedName>
        <fullName evidence="5">Nitrilase family protein</fullName>
    </submittedName>
</protein>
<dbReference type="PANTHER" id="PTHR43674:SF2">
    <property type="entry name" value="BETA-UREIDOPROPIONASE"/>
    <property type="match status" value="1"/>
</dbReference>
<name>A0ABN3JTW4_9ACTN</name>
<dbReference type="PROSITE" id="PS50263">
    <property type="entry name" value="CN_HYDROLASE"/>
    <property type="match status" value="1"/>
</dbReference>
<evidence type="ECO:0000256" key="1">
    <source>
        <dbReference type="ARBA" id="ARBA00010613"/>
    </source>
</evidence>
<dbReference type="InterPro" id="IPR036526">
    <property type="entry name" value="C-N_Hydrolase_sf"/>
</dbReference>
<evidence type="ECO:0000256" key="2">
    <source>
        <dbReference type="ARBA" id="ARBA00022801"/>
    </source>
</evidence>
<proteinExistence type="inferred from homology"/>
<dbReference type="Proteomes" id="UP001501231">
    <property type="component" value="Unassembled WGS sequence"/>
</dbReference>
<feature type="region of interest" description="Disordered" evidence="3">
    <location>
        <begin position="261"/>
        <end position="281"/>
    </location>
</feature>
<evidence type="ECO:0000256" key="3">
    <source>
        <dbReference type="SAM" id="MobiDB-lite"/>
    </source>
</evidence>